<dbReference type="VEuPathDB" id="FungiDB:SMAC_09404"/>
<dbReference type="HOGENOM" id="CLU_704313_0_0_1"/>
<comment type="caution">
    <text evidence="3">The sequence shown here is derived from an EMBL/GenBank/DDBJ whole genome shotgun (WGS) entry which is preliminary data.</text>
</comment>
<organism evidence="3 4">
    <name type="scientific">Sordaria macrospora (strain ATCC MYA-333 / DSM 997 / K(L3346) / K-hell)</name>
    <dbReference type="NCBI Taxonomy" id="771870"/>
    <lineage>
        <taxon>Eukaryota</taxon>
        <taxon>Fungi</taxon>
        <taxon>Dikarya</taxon>
        <taxon>Ascomycota</taxon>
        <taxon>Pezizomycotina</taxon>
        <taxon>Sordariomycetes</taxon>
        <taxon>Sordariomycetidae</taxon>
        <taxon>Sordariales</taxon>
        <taxon>Sordariaceae</taxon>
        <taxon>Sordaria</taxon>
    </lineage>
</organism>
<feature type="compositionally biased region" description="Low complexity" evidence="1">
    <location>
        <begin position="301"/>
        <end position="317"/>
    </location>
</feature>
<proteinExistence type="predicted"/>
<dbReference type="EMBL" id="CABT02000027">
    <property type="protein sequence ID" value="CCC14834.1"/>
    <property type="molecule type" value="Genomic_DNA"/>
</dbReference>
<dbReference type="OrthoDB" id="88561at2759"/>
<dbReference type="InParanoid" id="F7W481"/>
<feature type="region of interest" description="Disordered" evidence="1">
    <location>
        <begin position="370"/>
        <end position="392"/>
    </location>
</feature>
<keyword evidence="4" id="KW-1185">Reference proteome</keyword>
<evidence type="ECO:0000313" key="3">
    <source>
        <dbReference type="EMBL" id="CCC14834.1"/>
    </source>
</evidence>
<dbReference type="Pfam" id="PF24494">
    <property type="entry name" value="DUF7587"/>
    <property type="match status" value="1"/>
</dbReference>
<evidence type="ECO:0000259" key="2">
    <source>
        <dbReference type="Pfam" id="PF24494"/>
    </source>
</evidence>
<dbReference type="GeneID" id="10801431"/>
<name>F7W481_SORMK</name>
<evidence type="ECO:0000313" key="4">
    <source>
        <dbReference type="Proteomes" id="UP000001881"/>
    </source>
</evidence>
<dbReference type="PANTHER" id="PTHR40781">
    <property type="match status" value="1"/>
</dbReference>
<sequence>MTAPTVFWHLASSDPPVISLTLPPKLYYVRHRSSQAYEAEDGGFISRAPELDIRNEDDLERNARLHFDWNSRDWESCFVSAFGDQAHAEKWALRPCCLKPVKVYELDTTKLPPGTLVLNVFMLCAARGIVYKWNEGKDEYLFYGGIPGLCVGRSWGPATGERPPVEFCKMEFPDQWFKVIYASEQAQRRHKALMAASNCDMETQEFGEEGEHQKPTKMKSVAQLRLERRAEREELKGKKAADAELSANALEPVHDTDVDELSGQMGLLDLEPETEVDAPENGKTESQTTTATEMTTVTAAVSTSTGAATTRTRFSASHYREERRRRLKELETTTEATTTDRAGADTKVVIRSADLAARIAALQKLIAQRKAMREAQAAQKAAEERERESSGD</sequence>
<feature type="compositionally biased region" description="Basic and acidic residues" evidence="1">
    <location>
        <begin position="381"/>
        <end position="392"/>
    </location>
</feature>
<feature type="domain" description="DUF7587" evidence="2">
    <location>
        <begin position="22"/>
        <end position="150"/>
    </location>
</feature>
<dbReference type="AlphaFoldDB" id="F7W481"/>
<dbReference type="eggNOG" id="ENOG502T0QA">
    <property type="taxonomic scope" value="Eukaryota"/>
</dbReference>
<protein>
    <submittedName>
        <fullName evidence="3">WGS project CABT00000000 data, contig 2.27</fullName>
    </submittedName>
</protein>
<feature type="region of interest" description="Disordered" evidence="1">
    <location>
        <begin position="301"/>
        <end position="326"/>
    </location>
</feature>
<dbReference type="PANTHER" id="PTHR40781:SF1">
    <property type="match status" value="1"/>
</dbReference>
<gene>
    <name evidence="3" type="ORF">SMAC_09404</name>
</gene>
<dbReference type="InterPro" id="IPR056009">
    <property type="entry name" value="DUF7587"/>
</dbReference>
<reference evidence="3 4" key="1">
    <citation type="journal article" date="2010" name="PLoS Genet.">
        <title>De novo assembly of a 40 Mb eukaryotic genome from short sequence reads: Sordaria macrospora, a model organism for fungal morphogenesis.</title>
        <authorList>
            <person name="Nowrousian M."/>
            <person name="Stajich J."/>
            <person name="Chu M."/>
            <person name="Engh I."/>
            <person name="Espagne E."/>
            <person name="Halliday K."/>
            <person name="Kamerewerd J."/>
            <person name="Kempken F."/>
            <person name="Knab B."/>
            <person name="Kuo H.C."/>
            <person name="Osiewacz H.D."/>
            <person name="Poeggeler S."/>
            <person name="Read N."/>
            <person name="Seiler S."/>
            <person name="Smith K."/>
            <person name="Zickler D."/>
            <person name="Kueck U."/>
            <person name="Freitag M."/>
        </authorList>
    </citation>
    <scope>NUCLEOTIDE SEQUENCE [LARGE SCALE GENOMIC DNA]</scope>
    <source>
        <strain evidence="4">ATCC MYA-333 / DSM 997 / K(L3346) / K-hell</strain>
        <tissue evidence="3">Mycelium</tissue>
    </source>
</reference>
<evidence type="ECO:0000256" key="1">
    <source>
        <dbReference type="SAM" id="MobiDB-lite"/>
    </source>
</evidence>
<dbReference type="Proteomes" id="UP000001881">
    <property type="component" value="Unassembled WGS sequence"/>
</dbReference>
<accession>F7W481</accession>
<dbReference type="KEGG" id="smp:10801431"/>